<protein>
    <submittedName>
        <fullName evidence="1">Uncharacterized protein</fullName>
    </submittedName>
</protein>
<gene>
    <name evidence="1" type="ORF">CEXT_615111</name>
</gene>
<sequence length="73" mass="7618">MDATPHPAFREVEGALTGLVIDSLLCAAASYKVGDSVSDLWLFSSNPTPTPTDPGGPRIVKGGVCCRKGWGSR</sequence>
<dbReference type="AlphaFoldDB" id="A0AAV4PRI7"/>
<evidence type="ECO:0000313" key="1">
    <source>
        <dbReference type="EMBL" id="GIX98540.1"/>
    </source>
</evidence>
<name>A0AAV4PRI7_CAEEX</name>
<organism evidence="1 2">
    <name type="scientific">Caerostris extrusa</name>
    <name type="common">Bark spider</name>
    <name type="synonym">Caerostris bankana</name>
    <dbReference type="NCBI Taxonomy" id="172846"/>
    <lineage>
        <taxon>Eukaryota</taxon>
        <taxon>Metazoa</taxon>
        <taxon>Ecdysozoa</taxon>
        <taxon>Arthropoda</taxon>
        <taxon>Chelicerata</taxon>
        <taxon>Arachnida</taxon>
        <taxon>Araneae</taxon>
        <taxon>Araneomorphae</taxon>
        <taxon>Entelegynae</taxon>
        <taxon>Araneoidea</taxon>
        <taxon>Araneidae</taxon>
        <taxon>Caerostris</taxon>
    </lineage>
</organism>
<accession>A0AAV4PRI7</accession>
<reference evidence="1 2" key="1">
    <citation type="submission" date="2021-06" db="EMBL/GenBank/DDBJ databases">
        <title>Caerostris extrusa draft genome.</title>
        <authorList>
            <person name="Kono N."/>
            <person name="Arakawa K."/>
        </authorList>
    </citation>
    <scope>NUCLEOTIDE SEQUENCE [LARGE SCALE GENOMIC DNA]</scope>
</reference>
<comment type="caution">
    <text evidence="1">The sequence shown here is derived from an EMBL/GenBank/DDBJ whole genome shotgun (WGS) entry which is preliminary data.</text>
</comment>
<keyword evidence="2" id="KW-1185">Reference proteome</keyword>
<dbReference type="EMBL" id="BPLR01004926">
    <property type="protein sequence ID" value="GIX98540.1"/>
    <property type="molecule type" value="Genomic_DNA"/>
</dbReference>
<evidence type="ECO:0000313" key="2">
    <source>
        <dbReference type="Proteomes" id="UP001054945"/>
    </source>
</evidence>
<dbReference type="Proteomes" id="UP001054945">
    <property type="component" value="Unassembled WGS sequence"/>
</dbReference>
<proteinExistence type="predicted"/>